<proteinExistence type="predicted"/>
<evidence type="ECO:0000313" key="3">
    <source>
        <dbReference type="Proteomes" id="UP001159363"/>
    </source>
</evidence>
<sequence length="153" mass="17107">MTECLGGGGGGETGDPQIKPPTSGIFRIDSRIRKFGPCWESNPISLGTLVSYTINQERKFALSNTLRPIVRRKVGTGLEKINSAPGERWNLWLRTRSLLNTSRGRRFCAPVLRMCVQAPKGTSEHVPEFRDKFRKITDFTDGDLARRFCGPVP</sequence>
<dbReference type="EMBL" id="JARBHB010000009">
    <property type="protein sequence ID" value="KAJ8875530.1"/>
    <property type="molecule type" value="Genomic_DNA"/>
</dbReference>
<protein>
    <submittedName>
        <fullName evidence="2">Uncharacterized protein</fullName>
    </submittedName>
</protein>
<feature type="compositionally biased region" description="Gly residues" evidence="1">
    <location>
        <begin position="1"/>
        <end position="13"/>
    </location>
</feature>
<feature type="region of interest" description="Disordered" evidence="1">
    <location>
        <begin position="1"/>
        <end position="23"/>
    </location>
</feature>
<evidence type="ECO:0000313" key="2">
    <source>
        <dbReference type="EMBL" id="KAJ8875530.1"/>
    </source>
</evidence>
<reference evidence="2 3" key="1">
    <citation type="submission" date="2023-02" db="EMBL/GenBank/DDBJ databases">
        <title>LHISI_Scaffold_Assembly.</title>
        <authorList>
            <person name="Stuart O.P."/>
            <person name="Cleave R."/>
            <person name="Magrath M.J.L."/>
            <person name="Mikheyev A.S."/>
        </authorList>
    </citation>
    <scope>NUCLEOTIDE SEQUENCE [LARGE SCALE GENOMIC DNA]</scope>
    <source>
        <strain evidence="2">Daus_M_001</strain>
        <tissue evidence="2">Leg muscle</tissue>
    </source>
</reference>
<accession>A0ABQ9GU09</accession>
<keyword evidence="3" id="KW-1185">Reference proteome</keyword>
<evidence type="ECO:0000256" key="1">
    <source>
        <dbReference type="SAM" id="MobiDB-lite"/>
    </source>
</evidence>
<organism evidence="2 3">
    <name type="scientific">Dryococelus australis</name>
    <dbReference type="NCBI Taxonomy" id="614101"/>
    <lineage>
        <taxon>Eukaryota</taxon>
        <taxon>Metazoa</taxon>
        <taxon>Ecdysozoa</taxon>
        <taxon>Arthropoda</taxon>
        <taxon>Hexapoda</taxon>
        <taxon>Insecta</taxon>
        <taxon>Pterygota</taxon>
        <taxon>Neoptera</taxon>
        <taxon>Polyneoptera</taxon>
        <taxon>Phasmatodea</taxon>
        <taxon>Verophasmatodea</taxon>
        <taxon>Anareolatae</taxon>
        <taxon>Phasmatidae</taxon>
        <taxon>Eurycanthinae</taxon>
        <taxon>Dryococelus</taxon>
    </lineage>
</organism>
<dbReference type="Proteomes" id="UP001159363">
    <property type="component" value="Chromosome 8"/>
</dbReference>
<gene>
    <name evidence="2" type="ORF">PR048_023425</name>
</gene>
<comment type="caution">
    <text evidence="2">The sequence shown here is derived from an EMBL/GenBank/DDBJ whole genome shotgun (WGS) entry which is preliminary data.</text>
</comment>
<name>A0ABQ9GU09_9NEOP</name>